<accession>C5BWG3</accession>
<gene>
    <name evidence="2" type="ordered locus">Bcav_0357</name>
</gene>
<evidence type="ECO:0000313" key="2">
    <source>
        <dbReference type="EMBL" id="ACQ78621.1"/>
    </source>
</evidence>
<reference evidence="2 3" key="1">
    <citation type="journal article" date="2009" name="Stand. Genomic Sci.">
        <title>Complete genome sequence of Beutenbergia cavernae type strain (HKI 0122).</title>
        <authorList>
            <person name="Land M."/>
            <person name="Pukall R."/>
            <person name="Abt B."/>
            <person name="Goker M."/>
            <person name="Rohde M."/>
            <person name="Glavina Del Rio T."/>
            <person name="Tice H."/>
            <person name="Copeland A."/>
            <person name="Cheng J.F."/>
            <person name="Lucas S."/>
            <person name="Chen F."/>
            <person name="Nolan M."/>
            <person name="Bruce D."/>
            <person name="Goodwin L."/>
            <person name="Pitluck S."/>
            <person name="Ivanova N."/>
            <person name="Mavromatis K."/>
            <person name="Ovchinnikova G."/>
            <person name="Pati A."/>
            <person name="Chen A."/>
            <person name="Palaniappan K."/>
            <person name="Hauser L."/>
            <person name="Chang Y.J."/>
            <person name="Jefferies C.C."/>
            <person name="Saunders E."/>
            <person name="Brettin T."/>
            <person name="Detter J.C."/>
            <person name="Han C."/>
            <person name="Chain P."/>
            <person name="Bristow J."/>
            <person name="Eisen J.A."/>
            <person name="Markowitz V."/>
            <person name="Hugenholtz P."/>
            <person name="Kyrpides N.C."/>
            <person name="Klenk H.P."/>
            <person name="Lapidus A."/>
        </authorList>
    </citation>
    <scope>NUCLEOTIDE SEQUENCE [LARGE SCALE GENOMIC DNA]</scope>
    <source>
        <strain evidence="3">ATCC BAA-8 / DSM 12333 / NBRC 16432</strain>
    </source>
</reference>
<protein>
    <submittedName>
        <fullName evidence="2">Uncharacterized protein</fullName>
    </submittedName>
</protein>
<dbReference type="KEGG" id="bcv:Bcav_0357"/>
<dbReference type="EMBL" id="CP001618">
    <property type="protein sequence ID" value="ACQ78621.1"/>
    <property type="molecule type" value="Genomic_DNA"/>
</dbReference>
<sequence>MPPPRRTPRAPEARLLRARDLLDVRISAPGCTLTETADGPVLTAGRDASLVLHLPPQHVTERTLPEPVGNPPPPFPKEPALVGHRAAAASRIVFALDDGASVPFTIAGVLTAMRTLALRLAPDARRPAPVRPGRPLRGIDPAPGWERLLTPRGRLRRGVSPADLVRATGDAALEAARLARPAAHVLQRAQTLRSVQAARAAAGLAAGPVRLGDLLPRAPRPRPIPRPSPRPRAPKEDETAIEAPYRVTLSPGEDGAFTHDAEPLVALEDPERAELWRTHLTTRLTDDDGAFVGLDETAERPVRAIWSRDLDPIDRPATTDPHQIQPTSLAPADRRALVRQTTSRTMPKPATPIDARALALSTLGAWLDLAGDWASTDVFDPNDPIEDGVELLAQYRHQATMGRDWYVRVARPGFLFWPGHRCLWVTLSERKIAHLDDPVAALWQRTFIVIKQRERTYSDADDPYRWIAIDPEVTPNLDPAPSPVDDPIVPSRAGEPFLFTLTGIDAGGRPSTLRAPLVFVPDLALQKPNVQALAEAAYAPIGTIPAGGQQITFASSAVSGDTRFEVNTLRFTGTIDVDARTSRPSLVTTNAVVPAMRHLAPQAPGVDLAYAQPYLDAAAAAPAGDPDRGFGAGNPGQVFLSVTGAPPAVDFSGGSDRSGGFLAPSLAVRGLSRSLGAVGDDGTAPAGLSQGEFDPGTFLAGAMPKLFGLFDLVELLEKLGLGGAPEFVTETLDAVSTLVSEASRLRAAAADAGPRLAAEVAGAAHDGARAGVEAARAQLEAVLNPLLVDLDALVDAVENLSAATITDVTDALASIVGRLGPLDDALKAPQIPAALRAALQRPVGALAALGADVALVTKALSDFLDGLLSPDGAVVARLEWKPKIRSWPTTGSPVFRADDPQGLRLAVEVRGSATSPPSVDVVAELTTFALQLLPNAELMAMTFRRVGFRASSGAKPEIDVVFGGMEFLGPLSFVETLRQLIPFDGFADPPFVDVSPEGVTAGFDLALPNVSVGVFSLENLSLGADARVPFLGDAVTVGFHFCRKDSPFRLTVMCIGGGGWLELRASPKGLVVLELGLEATACLSIDLGVASGSVSIAVGVYLRLEGEKGLLTAYFRIRGEVDVLGLISASITLELSLTYHFETGKLIGRASLVVEVEVLFFSASVEITCERKLAGSKGDPTLADVMPPDPVTGENADWSRYCAAFAAV</sequence>
<keyword evidence="3" id="KW-1185">Reference proteome</keyword>
<organism evidence="2 3">
    <name type="scientific">Beutenbergia cavernae (strain ATCC BAA-8 / DSM 12333 / CCUG 43141 / JCM 11478 / NBRC 16432 / NCIMB 13614 / HKI 0122)</name>
    <dbReference type="NCBI Taxonomy" id="471853"/>
    <lineage>
        <taxon>Bacteria</taxon>
        <taxon>Bacillati</taxon>
        <taxon>Actinomycetota</taxon>
        <taxon>Actinomycetes</taxon>
        <taxon>Micrococcales</taxon>
        <taxon>Beutenbergiaceae</taxon>
        <taxon>Beutenbergia</taxon>
    </lineage>
</organism>
<feature type="region of interest" description="Disordered" evidence="1">
    <location>
        <begin position="311"/>
        <end position="331"/>
    </location>
</feature>
<dbReference type="HOGENOM" id="CLU_269979_0_0_11"/>
<dbReference type="Proteomes" id="UP000007962">
    <property type="component" value="Chromosome"/>
</dbReference>
<name>C5BWG3_BEUC1</name>
<feature type="compositionally biased region" description="Pro residues" evidence="1">
    <location>
        <begin position="221"/>
        <end position="231"/>
    </location>
</feature>
<evidence type="ECO:0000313" key="3">
    <source>
        <dbReference type="Proteomes" id="UP000007962"/>
    </source>
</evidence>
<dbReference type="RefSeq" id="WP_012725401.1">
    <property type="nucleotide sequence ID" value="NC_012669.1"/>
</dbReference>
<dbReference type="eggNOG" id="ENOG502Z7KR">
    <property type="taxonomic scope" value="Bacteria"/>
</dbReference>
<dbReference type="STRING" id="471853.Bcav_0357"/>
<feature type="region of interest" description="Disordered" evidence="1">
    <location>
        <begin position="211"/>
        <end position="239"/>
    </location>
</feature>
<dbReference type="AlphaFoldDB" id="C5BWG3"/>
<dbReference type="OrthoDB" id="516973at2"/>
<proteinExistence type="predicted"/>
<evidence type="ECO:0000256" key="1">
    <source>
        <dbReference type="SAM" id="MobiDB-lite"/>
    </source>
</evidence>